<keyword evidence="2" id="KW-1185">Reference proteome</keyword>
<proteinExistence type="predicted"/>
<evidence type="ECO:0000313" key="2">
    <source>
        <dbReference type="Proteomes" id="UP000011713"/>
    </source>
</evidence>
<accession>M4BC12</accession>
<dbReference type="AlphaFoldDB" id="M4BC12"/>
<dbReference type="EMBL" id="JH598116">
    <property type="status" value="NOT_ANNOTATED_CDS"/>
    <property type="molecule type" value="Genomic_DNA"/>
</dbReference>
<protein>
    <submittedName>
        <fullName evidence="1">Uncharacterized protein</fullName>
    </submittedName>
</protein>
<dbReference type="VEuPathDB" id="FungiDB:HpaG803827"/>
<name>M4BC12_HYAAE</name>
<dbReference type="InParanoid" id="M4BC12"/>
<sequence length="63" mass="6762">MPWCLKIVSTKSNAVSSSVISTATGERCTILLNWWAIISMPASVVLDNGRSGVCEDGAGFMIW</sequence>
<dbReference type="Proteomes" id="UP000011713">
    <property type="component" value="Unassembled WGS sequence"/>
</dbReference>
<reference evidence="1" key="2">
    <citation type="submission" date="2015-06" db="UniProtKB">
        <authorList>
            <consortium name="EnsemblProtists"/>
        </authorList>
    </citation>
    <scope>IDENTIFICATION</scope>
    <source>
        <strain evidence="1">Emoy2</strain>
    </source>
</reference>
<reference evidence="2" key="1">
    <citation type="journal article" date="2010" name="Science">
        <title>Signatures of adaptation to obligate biotrophy in the Hyaloperonospora arabidopsidis genome.</title>
        <authorList>
            <person name="Baxter L."/>
            <person name="Tripathy S."/>
            <person name="Ishaque N."/>
            <person name="Boot N."/>
            <person name="Cabral A."/>
            <person name="Kemen E."/>
            <person name="Thines M."/>
            <person name="Ah-Fong A."/>
            <person name="Anderson R."/>
            <person name="Badejoko W."/>
            <person name="Bittner-Eddy P."/>
            <person name="Boore J.L."/>
            <person name="Chibucos M.C."/>
            <person name="Coates M."/>
            <person name="Dehal P."/>
            <person name="Delehaunty K."/>
            <person name="Dong S."/>
            <person name="Downton P."/>
            <person name="Dumas B."/>
            <person name="Fabro G."/>
            <person name="Fronick C."/>
            <person name="Fuerstenberg S.I."/>
            <person name="Fulton L."/>
            <person name="Gaulin E."/>
            <person name="Govers F."/>
            <person name="Hughes L."/>
            <person name="Humphray S."/>
            <person name="Jiang R.H."/>
            <person name="Judelson H."/>
            <person name="Kamoun S."/>
            <person name="Kyung K."/>
            <person name="Meijer H."/>
            <person name="Minx P."/>
            <person name="Morris P."/>
            <person name="Nelson J."/>
            <person name="Phuntumart V."/>
            <person name="Qutob D."/>
            <person name="Rehmany A."/>
            <person name="Rougon-Cardoso A."/>
            <person name="Ryden P."/>
            <person name="Torto-Alalibo T."/>
            <person name="Studholme D."/>
            <person name="Wang Y."/>
            <person name="Win J."/>
            <person name="Wood J."/>
            <person name="Clifton S.W."/>
            <person name="Rogers J."/>
            <person name="Van den Ackerveken G."/>
            <person name="Jones J.D."/>
            <person name="McDowell J.M."/>
            <person name="Beynon J."/>
            <person name="Tyler B.M."/>
        </authorList>
    </citation>
    <scope>NUCLEOTIDE SEQUENCE [LARGE SCALE GENOMIC DNA]</scope>
    <source>
        <strain evidence="2">Emoy2</strain>
    </source>
</reference>
<evidence type="ECO:0000313" key="1">
    <source>
        <dbReference type="EnsemblProtists" id="HpaP803827"/>
    </source>
</evidence>
<dbReference type="EnsemblProtists" id="HpaT803827">
    <property type="protein sequence ID" value="HpaP803827"/>
    <property type="gene ID" value="HpaG803827"/>
</dbReference>
<organism evidence="1 2">
    <name type="scientific">Hyaloperonospora arabidopsidis (strain Emoy2)</name>
    <name type="common">Downy mildew agent</name>
    <name type="synonym">Peronospora arabidopsidis</name>
    <dbReference type="NCBI Taxonomy" id="559515"/>
    <lineage>
        <taxon>Eukaryota</taxon>
        <taxon>Sar</taxon>
        <taxon>Stramenopiles</taxon>
        <taxon>Oomycota</taxon>
        <taxon>Peronosporomycetes</taxon>
        <taxon>Peronosporales</taxon>
        <taxon>Peronosporaceae</taxon>
        <taxon>Hyaloperonospora</taxon>
    </lineage>
</organism>
<dbReference type="HOGENOM" id="CLU_2890563_0_0_1"/>